<organism evidence="7 8">
    <name type="scientific">Limulus polyphemus</name>
    <name type="common">Atlantic horseshoe crab</name>
    <dbReference type="NCBI Taxonomy" id="6850"/>
    <lineage>
        <taxon>Eukaryota</taxon>
        <taxon>Metazoa</taxon>
        <taxon>Ecdysozoa</taxon>
        <taxon>Arthropoda</taxon>
        <taxon>Chelicerata</taxon>
        <taxon>Merostomata</taxon>
        <taxon>Xiphosura</taxon>
        <taxon>Limulidae</taxon>
        <taxon>Limulus</taxon>
    </lineage>
</organism>
<evidence type="ECO:0000256" key="1">
    <source>
        <dbReference type="ARBA" id="ARBA00004477"/>
    </source>
</evidence>
<evidence type="ECO:0000259" key="6">
    <source>
        <dbReference type="PROSITE" id="PS50225"/>
    </source>
</evidence>
<dbReference type="RefSeq" id="XP_022246725.1">
    <property type="nucleotide sequence ID" value="XM_022391017.1"/>
</dbReference>
<dbReference type="RefSeq" id="XP_022246724.1">
    <property type="nucleotide sequence ID" value="XM_022391016.1"/>
</dbReference>
<accession>A0ABM1SSW8</accession>
<evidence type="ECO:0000256" key="3">
    <source>
        <dbReference type="ARBA" id="ARBA00022824"/>
    </source>
</evidence>
<dbReference type="Proteomes" id="UP000694941">
    <property type="component" value="Unplaced"/>
</dbReference>
<feature type="domain" description="SOCS box" evidence="6">
    <location>
        <begin position="24"/>
        <end position="62"/>
    </location>
</feature>
<comment type="subcellular location">
    <subcellularLocation>
        <location evidence="1">Endoplasmic reticulum membrane</location>
        <topology evidence="1">Multi-pass membrane protein</topology>
    </subcellularLocation>
</comment>
<sequence>MNGYKEDINLLIKPSKKLVKQMTALQDLCTLEVKKEISCYNLKERPPIPFRLIKYFHQLNTEHEDKTYLHEMMEGCEVFLPKPEISPRNPELEARIRRLQAEQAEREYQQMTHNVRQEEKTSMKLGSEVKVVQAQVMGVLNFVLSVAGTFVFGYKAVEYSLESPAVPVCGKNALVDKTTVSDILYSKVDKYSFKFRLINKKSYLLYIFYSISKSLV</sequence>
<protein>
    <submittedName>
        <fullName evidence="8 9">Transmembrane protein 199-like isoform X1</fullName>
    </submittedName>
</protein>
<evidence type="ECO:0000256" key="5">
    <source>
        <dbReference type="ARBA" id="ARBA00023136"/>
    </source>
</evidence>
<evidence type="ECO:0000256" key="4">
    <source>
        <dbReference type="ARBA" id="ARBA00022989"/>
    </source>
</evidence>
<dbReference type="PROSITE" id="PS50225">
    <property type="entry name" value="SOCS"/>
    <property type="match status" value="1"/>
</dbReference>
<keyword evidence="3" id="KW-0256">Endoplasmic reticulum</keyword>
<name>A0ABM1SSW8_LIMPO</name>
<dbReference type="PANTHER" id="PTHR31394">
    <property type="entry name" value="TRANSMEMBRANE PROTEIN 199"/>
    <property type="match status" value="1"/>
</dbReference>
<keyword evidence="4" id="KW-1133">Transmembrane helix</keyword>
<reference evidence="8 9" key="1">
    <citation type="submission" date="2025-05" db="UniProtKB">
        <authorList>
            <consortium name="RefSeq"/>
        </authorList>
    </citation>
    <scope>IDENTIFICATION</scope>
    <source>
        <tissue evidence="8 9">Muscle</tissue>
    </source>
</reference>
<keyword evidence="5" id="KW-0472">Membrane</keyword>
<evidence type="ECO:0000256" key="2">
    <source>
        <dbReference type="ARBA" id="ARBA00022692"/>
    </source>
</evidence>
<dbReference type="Pfam" id="PF11712">
    <property type="entry name" value="Vma12"/>
    <property type="match status" value="1"/>
</dbReference>
<dbReference type="InterPro" id="IPR001496">
    <property type="entry name" value="SOCS_box"/>
</dbReference>
<dbReference type="GeneID" id="106463498"/>
<evidence type="ECO:0000313" key="8">
    <source>
        <dbReference type="RefSeq" id="XP_022246724.1"/>
    </source>
</evidence>
<keyword evidence="2" id="KW-0812">Transmembrane</keyword>
<evidence type="ECO:0000313" key="9">
    <source>
        <dbReference type="RefSeq" id="XP_022246725.1"/>
    </source>
</evidence>
<proteinExistence type="predicted"/>
<keyword evidence="7" id="KW-1185">Reference proteome</keyword>
<dbReference type="InterPro" id="IPR021013">
    <property type="entry name" value="ATPase_Vma12"/>
</dbReference>
<dbReference type="PANTHER" id="PTHR31394:SF1">
    <property type="entry name" value="TRANSMEMBRANE PROTEIN 199"/>
    <property type="match status" value="1"/>
</dbReference>
<evidence type="ECO:0000313" key="7">
    <source>
        <dbReference type="Proteomes" id="UP000694941"/>
    </source>
</evidence>
<gene>
    <name evidence="8 9" type="primary">LOC106463498</name>
</gene>